<dbReference type="AlphaFoldDB" id="A0A6A5XV80"/>
<dbReference type="GO" id="GO:0046983">
    <property type="term" value="F:protein dimerization activity"/>
    <property type="evidence" value="ECO:0007669"/>
    <property type="project" value="InterPro"/>
</dbReference>
<dbReference type="InterPro" id="IPR036638">
    <property type="entry name" value="HLH_DNA-bd_sf"/>
</dbReference>
<evidence type="ECO:0000313" key="4">
    <source>
        <dbReference type="EMBL" id="KAF2016843.1"/>
    </source>
</evidence>
<dbReference type="PANTHER" id="PTHR47336">
    <property type="entry name" value="TRANSCRIPTION FACTOR HMS1-RELATED"/>
    <property type="match status" value="1"/>
</dbReference>
<dbReference type="Proteomes" id="UP000799778">
    <property type="component" value="Unassembled WGS sequence"/>
</dbReference>
<dbReference type="Gene3D" id="4.10.280.10">
    <property type="entry name" value="Helix-loop-helix DNA-binding domain"/>
    <property type="match status" value="1"/>
</dbReference>
<evidence type="ECO:0000256" key="1">
    <source>
        <dbReference type="SAM" id="Coils"/>
    </source>
</evidence>
<dbReference type="PROSITE" id="PS50888">
    <property type="entry name" value="BHLH"/>
    <property type="match status" value="1"/>
</dbReference>
<dbReference type="CDD" id="cd11395">
    <property type="entry name" value="bHLHzip_SREBP_like"/>
    <property type="match status" value="1"/>
</dbReference>
<dbReference type="RefSeq" id="XP_033385182.1">
    <property type="nucleotide sequence ID" value="XM_033531778.1"/>
</dbReference>
<sequence length="323" mass="35735">MDSFSYPDTYDKAYLADAYTSQPDYTFDSFFDQPMSSIELSSGFPSKDQSAFNPSLQSSTKQWPSASNANDITPFGNLNQFPSNSFFDPSNTTPFEQASFNASRRNSSPTPSLCGDAPTLQQQQALQINPASVPATSTSQSNQASPSLSPQSLKRESPSSPPFIPASEPKRPQRKRGRPRLDRQYSDSSASTNNVNGNCISKGNANMRPTHRLPHNQVERKYREGLNSELERLRRAVPTLPQGAEDGSSTAQQVLGQPKPSKAMVLSGAIEYIKRLERERDEALRECEVLRQNAVANSSNGGWDAEWDRRSGFEDQFIASDVY</sequence>
<dbReference type="InterPro" id="IPR052099">
    <property type="entry name" value="Regulatory_TF_Diverse"/>
</dbReference>
<dbReference type="SMART" id="SM00353">
    <property type="entry name" value="HLH"/>
    <property type="match status" value="1"/>
</dbReference>
<accession>A0A6A5XV80</accession>
<keyword evidence="1" id="KW-0175">Coiled coil</keyword>
<feature type="coiled-coil region" evidence="1">
    <location>
        <begin position="266"/>
        <end position="293"/>
    </location>
</feature>
<dbReference type="PANTHER" id="PTHR47336:SF2">
    <property type="entry name" value="TRANSCRIPTION FACTOR HMS1-RELATED"/>
    <property type="match status" value="1"/>
</dbReference>
<feature type="region of interest" description="Disordered" evidence="2">
    <location>
        <begin position="130"/>
        <end position="218"/>
    </location>
</feature>
<proteinExistence type="predicted"/>
<feature type="compositionally biased region" description="Polar residues" evidence="2">
    <location>
        <begin position="130"/>
        <end position="152"/>
    </location>
</feature>
<feature type="region of interest" description="Disordered" evidence="2">
    <location>
        <begin position="240"/>
        <end position="259"/>
    </location>
</feature>
<dbReference type="SUPFAM" id="SSF47459">
    <property type="entry name" value="HLH, helix-loop-helix DNA-binding domain"/>
    <property type="match status" value="1"/>
</dbReference>
<protein>
    <recommendedName>
        <fullName evidence="3">BHLH domain-containing protein</fullName>
    </recommendedName>
</protein>
<dbReference type="InterPro" id="IPR011598">
    <property type="entry name" value="bHLH_dom"/>
</dbReference>
<feature type="domain" description="BHLH" evidence="3">
    <location>
        <begin position="210"/>
        <end position="276"/>
    </location>
</feature>
<organism evidence="4 5">
    <name type="scientific">Aaosphaeria arxii CBS 175.79</name>
    <dbReference type="NCBI Taxonomy" id="1450172"/>
    <lineage>
        <taxon>Eukaryota</taxon>
        <taxon>Fungi</taxon>
        <taxon>Dikarya</taxon>
        <taxon>Ascomycota</taxon>
        <taxon>Pezizomycotina</taxon>
        <taxon>Dothideomycetes</taxon>
        <taxon>Pleosporomycetidae</taxon>
        <taxon>Pleosporales</taxon>
        <taxon>Pleosporales incertae sedis</taxon>
        <taxon>Aaosphaeria</taxon>
    </lineage>
</organism>
<evidence type="ECO:0000259" key="3">
    <source>
        <dbReference type="PROSITE" id="PS50888"/>
    </source>
</evidence>
<dbReference type="OrthoDB" id="2133190at2759"/>
<evidence type="ECO:0000313" key="5">
    <source>
        <dbReference type="Proteomes" id="UP000799778"/>
    </source>
</evidence>
<dbReference type="Pfam" id="PF00010">
    <property type="entry name" value="HLH"/>
    <property type="match status" value="1"/>
</dbReference>
<dbReference type="EMBL" id="ML978068">
    <property type="protein sequence ID" value="KAF2016843.1"/>
    <property type="molecule type" value="Genomic_DNA"/>
</dbReference>
<dbReference type="GeneID" id="54289175"/>
<name>A0A6A5XV80_9PLEO</name>
<keyword evidence="5" id="KW-1185">Reference proteome</keyword>
<reference evidence="4" key="1">
    <citation type="journal article" date="2020" name="Stud. Mycol.">
        <title>101 Dothideomycetes genomes: a test case for predicting lifestyles and emergence of pathogens.</title>
        <authorList>
            <person name="Haridas S."/>
            <person name="Albert R."/>
            <person name="Binder M."/>
            <person name="Bloem J."/>
            <person name="Labutti K."/>
            <person name="Salamov A."/>
            <person name="Andreopoulos B."/>
            <person name="Baker S."/>
            <person name="Barry K."/>
            <person name="Bills G."/>
            <person name="Bluhm B."/>
            <person name="Cannon C."/>
            <person name="Castanera R."/>
            <person name="Culley D."/>
            <person name="Daum C."/>
            <person name="Ezra D."/>
            <person name="Gonzalez J."/>
            <person name="Henrissat B."/>
            <person name="Kuo A."/>
            <person name="Liang C."/>
            <person name="Lipzen A."/>
            <person name="Lutzoni F."/>
            <person name="Magnuson J."/>
            <person name="Mondo S."/>
            <person name="Nolan M."/>
            <person name="Ohm R."/>
            <person name="Pangilinan J."/>
            <person name="Park H.-J."/>
            <person name="Ramirez L."/>
            <person name="Alfaro M."/>
            <person name="Sun H."/>
            <person name="Tritt A."/>
            <person name="Yoshinaga Y."/>
            <person name="Zwiers L.-H."/>
            <person name="Turgeon B."/>
            <person name="Goodwin S."/>
            <person name="Spatafora J."/>
            <person name="Crous P."/>
            <person name="Grigoriev I."/>
        </authorList>
    </citation>
    <scope>NUCLEOTIDE SEQUENCE</scope>
    <source>
        <strain evidence="4">CBS 175.79</strain>
    </source>
</reference>
<evidence type="ECO:0000256" key="2">
    <source>
        <dbReference type="SAM" id="MobiDB-lite"/>
    </source>
</evidence>
<gene>
    <name evidence="4" type="ORF">BU24DRAFT_459963</name>
</gene>
<feature type="compositionally biased region" description="Polar residues" evidence="2">
    <location>
        <begin position="41"/>
        <end position="111"/>
    </location>
</feature>
<feature type="compositionally biased region" description="Polar residues" evidence="2">
    <location>
        <begin position="186"/>
        <end position="204"/>
    </location>
</feature>
<feature type="region of interest" description="Disordered" evidence="2">
    <location>
        <begin position="41"/>
        <end position="117"/>
    </location>
</feature>